<sequence length="90" mass="9950">MVLELVVWFFIINNVSESMRAEGRRPTRERPGADQVVIIVLASSISPSSHRGGGGLRLAFAHFGEPFSSPSDLSAASLVRRRRLVPRQHI</sequence>
<organism evidence="2 3">
    <name type="scientific">Leersia perrieri</name>
    <dbReference type="NCBI Taxonomy" id="77586"/>
    <lineage>
        <taxon>Eukaryota</taxon>
        <taxon>Viridiplantae</taxon>
        <taxon>Streptophyta</taxon>
        <taxon>Embryophyta</taxon>
        <taxon>Tracheophyta</taxon>
        <taxon>Spermatophyta</taxon>
        <taxon>Magnoliopsida</taxon>
        <taxon>Liliopsida</taxon>
        <taxon>Poales</taxon>
        <taxon>Poaceae</taxon>
        <taxon>BOP clade</taxon>
        <taxon>Oryzoideae</taxon>
        <taxon>Oryzeae</taxon>
        <taxon>Oryzinae</taxon>
        <taxon>Leersia</taxon>
    </lineage>
</organism>
<evidence type="ECO:0000313" key="2">
    <source>
        <dbReference type="EnsemblPlants" id="LPERR04G08370.1"/>
    </source>
</evidence>
<accession>A0A0D9W4K6</accession>
<protein>
    <submittedName>
        <fullName evidence="2">Uncharacterized protein</fullName>
    </submittedName>
</protein>
<keyword evidence="3" id="KW-1185">Reference proteome</keyword>
<feature type="chain" id="PRO_5002348191" evidence="1">
    <location>
        <begin position="19"/>
        <end position="90"/>
    </location>
</feature>
<proteinExistence type="predicted"/>
<evidence type="ECO:0000313" key="3">
    <source>
        <dbReference type="Proteomes" id="UP000032180"/>
    </source>
</evidence>
<keyword evidence="1" id="KW-0732">Signal</keyword>
<evidence type="ECO:0000256" key="1">
    <source>
        <dbReference type="SAM" id="SignalP"/>
    </source>
</evidence>
<dbReference type="Gramene" id="LPERR04G08370.1">
    <property type="protein sequence ID" value="LPERR04G08370.1"/>
    <property type="gene ID" value="LPERR04G08370"/>
</dbReference>
<dbReference type="Proteomes" id="UP000032180">
    <property type="component" value="Chromosome 4"/>
</dbReference>
<dbReference type="HOGENOM" id="CLU_2444045_0_0_1"/>
<feature type="signal peptide" evidence="1">
    <location>
        <begin position="1"/>
        <end position="18"/>
    </location>
</feature>
<reference evidence="3" key="2">
    <citation type="submission" date="2013-12" db="EMBL/GenBank/DDBJ databases">
        <authorList>
            <person name="Yu Y."/>
            <person name="Lee S."/>
            <person name="de Baynast K."/>
            <person name="Wissotski M."/>
            <person name="Liu L."/>
            <person name="Talag J."/>
            <person name="Goicoechea J."/>
            <person name="Angelova A."/>
            <person name="Jetty R."/>
            <person name="Kudrna D."/>
            <person name="Golser W."/>
            <person name="Rivera L."/>
            <person name="Zhang J."/>
            <person name="Wing R."/>
        </authorList>
    </citation>
    <scope>NUCLEOTIDE SEQUENCE</scope>
</reference>
<dbReference type="AlphaFoldDB" id="A0A0D9W4K6"/>
<name>A0A0D9W4K6_9ORYZ</name>
<reference evidence="2 3" key="1">
    <citation type="submission" date="2012-08" db="EMBL/GenBank/DDBJ databases">
        <title>Oryza genome evolution.</title>
        <authorList>
            <person name="Wing R.A."/>
        </authorList>
    </citation>
    <scope>NUCLEOTIDE SEQUENCE</scope>
</reference>
<reference evidence="2" key="3">
    <citation type="submission" date="2015-04" db="UniProtKB">
        <authorList>
            <consortium name="EnsemblPlants"/>
        </authorList>
    </citation>
    <scope>IDENTIFICATION</scope>
</reference>
<dbReference type="EnsemblPlants" id="LPERR04G08370.1">
    <property type="protein sequence ID" value="LPERR04G08370.1"/>
    <property type="gene ID" value="LPERR04G08370"/>
</dbReference>